<accession>K5D7R1</accession>
<dbReference type="AlphaFoldDB" id="K5D7R1"/>
<dbReference type="EMBL" id="AMCW01000043">
    <property type="protein sequence ID" value="EKK02767.1"/>
    <property type="molecule type" value="Genomic_DNA"/>
</dbReference>
<reference evidence="2 3" key="1">
    <citation type="journal article" date="2013" name="Mar. Genomics">
        <title>Expression of sulfatases in Rhodopirellula baltica and the diversity of sulfatases in the genus Rhodopirellula.</title>
        <authorList>
            <person name="Wegner C.E."/>
            <person name="Richter-Heitmann T."/>
            <person name="Klindworth A."/>
            <person name="Klockow C."/>
            <person name="Richter M."/>
            <person name="Achstetter T."/>
            <person name="Glockner F.O."/>
            <person name="Harder J."/>
        </authorList>
    </citation>
    <scope>NUCLEOTIDE SEQUENCE [LARGE SCALE GENOMIC DNA]</scope>
    <source>
        <strain evidence="2 3">SH28</strain>
    </source>
</reference>
<feature type="region of interest" description="Disordered" evidence="1">
    <location>
        <begin position="19"/>
        <end position="51"/>
    </location>
</feature>
<dbReference type="Proteomes" id="UP000007993">
    <property type="component" value="Unassembled WGS sequence"/>
</dbReference>
<evidence type="ECO:0000256" key="1">
    <source>
        <dbReference type="SAM" id="MobiDB-lite"/>
    </source>
</evidence>
<gene>
    <name evidence="2" type="ORF">RBSH_01928</name>
</gene>
<sequence length="51" mass="5770">MTSEPSGETLVKIIAKRNLPFRSSRGDRRMATQSTRASRMNNHLNASRPLQ</sequence>
<comment type="caution">
    <text evidence="2">The sequence shown here is derived from an EMBL/GenBank/DDBJ whole genome shotgun (WGS) entry which is preliminary data.</text>
</comment>
<evidence type="ECO:0000313" key="3">
    <source>
        <dbReference type="Proteomes" id="UP000007993"/>
    </source>
</evidence>
<protein>
    <submittedName>
        <fullName evidence="2">Uncharacterized protein</fullName>
    </submittedName>
</protein>
<proteinExistence type="predicted"/>
<feature type="compositionally biased region" description="Polar residues" evidence="1">
    <location>
        <begin position="31"/>
        <end position="51"/>
    </location>
</feature>
<evidence type="ECO:0000313" key="2">
    <source>
        <dbReference type="EMBL" id="EKK02767.1"/>
    </source>
</evidence>
<organism evidence="2 3">
    <name type="scientific">Rhodopirellula baltica SH28</name>
    <dbReference type="NCBI Taxonomy" id="993517"/>
    <lineage>
        <taxon>Bacteria</taxon>
        <taxon>Pseudomonadati</taxon>
        <taxon>Planctomycetota</taxon>
        <taxon>Planctomycetia</taxon>
        <taxon>Pirellulales</taxon>
        <taxon>Pirellulaceae</taxon>
        <taxon>Rhodopirellula</taxon>
    </lineage>
</organism>
<name>K5D7R1_RHOBT</name>